<sequence>MSPTPTPAQEASALVLRAREMLEAETTLQLVNTTNLSTEVNRQGLLHRGPWLEIHRSFASCVFRTVTLHDGPSNEITQLSKQWAEWDVLTSLANYRVVVQTLFKYLKDSNLHRGSAIEISNRLSQDSTRVLQQINSLLSDRTTYKHFVSCRDMTAQQLLDLLQDLLDSSHELRSRPLISKALLRLSGECGLHPTCFPLVGLEKVGPQVAGGGFGDIFKGLVGGQSVAVKSMRQFKDDDVRVSLKKLGREAIIWRQLSHPNLLPFFGLYVFDNRPSLISPWMDNGDLKNFLNNAPSDINRIALITDVAMGLEYLHRNNVVHGDLKTVNILVTPSGRACIADFGLASIVDELSLKMTFSSRSGRAGTVRYQAPELLANERSSHFGSDVYAFACVCYEILTGKVPFYEIPNEMAVAIKVTNGARPSKPQVIFPEYLWPLVDDCWRQKADERPTTAVTLQRLRQPIGETINQSAPDWDDSYSAKFRRSIQEWPLLPSIAEIERRMPSNTAGIDDTVSVALETVGDTEGPFRGHTQADQPNVTAVRHEELAGNDRVGVITNTGSSPFAAEETLSPVFEPSPSDLPSPTGAVVGTTPTSSFASEETLPRAHTPPSPTGAVVGSRLHPVLPEIHSWLTPESPDAPLFLFHFDLAPTVFSPLRRFRNEPPHKVSDIAEFRESAFRPPVTALRIVHPRIAFWPIDLNLPFGVAADSFPPITIGDVLVGIHQAMHQPVMSREWAFLDKEEQSAVTQAFSIRCRDEAMIGRASPQDKRSREVALRNEGLKRVDYLRGKTLFKGLVSVPGNPPWCMHMVTV</sequence>
<reference evidence="3" key="1">
    <citation type="submission" date="2023-03" db="EMBL/GenBank/DDBJ databases">
        <title>Massive genome expansion in bonnet fungi (Mycena s.s.) driven by repeated elements and novel gene families across ecological guilds.</title>
        <authorList>
            <consortium name="Lawrence Berkeley National Laboratory"/>
            <person name="Harder C.B."/>
            <person name="Miyauchi S."/>
            <person name="Viragh M."/>
            <person name="Kuo A."/>
            <person name="Thoen E."/>
            <person name="Andreopoulos B."/>
            <person name="Lu D."/>
            <person name="Skrede I."/>
            <person name="Drula E."/>
            <person name="Henrissat B."/>
            <person name="Morin E."/>
            <person name="Kohler A."/>
            <person name="Barry K."/>
            <person name="LaButti K."/>
            <person name="Morin E."/>
            <person name="Salamov A."/>
            <person name="Lipzen A."/>
            <person name="Mereny Z."/>
            <person name="Hegedus B."/>
            <person name="Baldrian P."/>
            <person name="Stursova M."/>
            <person name="Weitz H."/>
            <person name="Taylor A."/>
            <person name="Grigoriev I.V."/>
            <person name="Nagy L.G."/>
            <person name="Martin F."/>
            <person name="Kauserud H."/>
        </authorList>
    </citation>
    <scope>NUCLEOTIDE SEQUENCE</scope>
    <source>
        <strain evidence="3">CBHHK002</strain>
    </source>
</reference>
<keyword evidence="3" id="KW-0418">Kinase</keyword>
<dbReference type="PROSITE" id="PS00108">
    <property type="entry name" value="PROTEIN_KINASE_ST"/>
    <property type="match status" value="1"/>
</dbReference>
<organism evidence="3 4">
    <name type="scientific">Mycena albidolilacea</name>
    <dbReference type="NCBI Taxonomy" id="1033008"/>
    <lineage>
        <taxon>Eukaryota</taxon>
        <taxon>Fungi</taxon>
        <taxon>Dikarya</taxon>
        <taxon>Basidiomycota</taxon>
        <taxon>Agaricomycotina</taxon>
        <taxon>Agaricomycetes</taxon>
        <taxon>Agaricomycetidae</taxon>
        <taxon>Agaricales</taxon>
        <taxon>Marasmiineae</taxon>
        <taxon>Mycenaceae</taxon>
        <taxon>Mycena</taxon>
    </lineage>
</organism>
<dbReference type="PANTHER" id="PTHR44329">
    <property type="entry name" value="SERINE/THREONINE-PROTEIN KINASE TNNI3K-RELATED"/>
    <property type="match status" value="1"/>
</dbReference>
<gene>
    <name evidence="3" type="ORF">DFH08DRAFT_829591</name>
</gene>
<dbReference type="EMBL" id="JARIHO010000001">
    <property type="protein sequence ID" value="KAJ7367855.1"/>
    <property type="molecule type" value="Genomic_DNA"/>
</dbReference>
<evidence type="ECO:0000256" key="1">
    <source>
        <dbReference type="SAM" id="MobiDB-lite"/>
    </source>
</evidence>
<dbReference type="SMART" id="SM00220">
    <property type="entry name" value="S_TKc"/>
    <property type="match status" value="1"/>
</dbReference>
<dbReference type="Proteomes" id="UP001218218">
    <property type="component" value="Unassembled WGS sequence"/>
</dbReference>
<dbReference type="InterPro" id="IPR011009">
    <property type="entry name" value="Kinase-like_dom_sf"/>
</dbReference>
<accession>A0AAD7F6L4</accession>
<feature type="domain" description="Protein kinase" evidence="2">
    <location>
        <begin position="202"/>
        <end position="463"/>
    </location>
</feature>
<dbReference type="AlphaFoldDB" id="A0AAD7F6L4"/>
<evidence type="ECO:0000313" key="4">
    <source>
        <dbReference type="Proteomes" id="UP001218218"/>
    </source>
</evidence>
<dbReference type="GO" id="GO:0004674">
    <property type="term" value="F:protein serine/threonine kinase activity"/>
    <property type="evidence" value="ECO:0007669"/>
    <property type="project" value="TreeGrafter"/>
</dbReference>
<dbReference type="InterPro" id="IPR051681">
    <property type="entry name" value="Ser/Thr_Kinases-Pseudokinases"/>
</dbReference>
<dbReference type="PROSITE" id="PS50011">
    <property type="entry name" value="PROTEIN_KINASE_DOM"/>
    <property type="match status" value="1"/>
</dbReference>
<keyword evidence="3" id="KW-0808">Transferase</keyword>
<evidence type="ECO:0000259" key="2">
    <source>
        <dbReference type="PROSITE" id="PS50011"/>
    </source>
</evidence>
<dbReference type="PRINTS" id="PR00109">
    <property type="entry name" value="TYRKINASE"/>
</dbReference>
<dbReference type="SUPFAM" id="SSF56112">
    <property type="entry name" value="Protein kinase-like (PK-like)"/>
    <property type="match status" value="1"/>
</dbReference>
<dbReference type="Pfam" id="PF20415">
    <property type="entry name" value="DUF6699"/>
    <property type="match status" value="1"/>
</dbReference>
<dbReference type="InterPro" id="IPR046522">
    <property type="entry name" value="DUF6699"/>
</dbReference>
<evidence type="ECO:0000313" key="3">
    <source>
        <dbReference type="EMBL" id="KAJ7367855.1"/>
    </source>
</evidence>
<keyword evidence="4" id="KW-1185">Reference proteome</keyword>
<feature type="region of interest" description="Disordered" evidence="1">
    <location>
        <begin position="572"/>
        <end position="613"/>
    </location>
</feature>
<dbReference type="GO" id="GO:0005524">
    <property type="term" value="F:ATP binding"/>
    <property type="evidence" value="ECO:0007669"/>
    <property type="project" value="InterPro"/>
</dbReference>
<name>A0AAD7F6L4_9AGAR</name>
<dbReference type="Gene3D" id="1.10.510.10">
    <property type="entry name" value="Transferase(Phosphotransferase) domain 1"/>
    <property type="match status" value="1"/>
</dbReference>
<comment type="caution">
    <text evidence="3">The sequence shown here is derived from an EMBL/GenBank/DDBJ whole genome shotgun (WGS) entry which is preliminary data.</text>
</comment>
<proteinExistence type="predicted"/>
<dbReference type="InterPro" id="IPR000719">
    <property type="entry name" value="Prot_kinase_dom"/>
</dbReference>
<dbReference type="InterPro" id="IPR001245">
    <property type="entry name" value="Ser-Thr/Tyr_kinase_cat_dom"/>
</dbReference>
<dbReference type="InterPro" id="IPR008271">
    <property type="entry name" value="Ser/Thr_kinase_AS"/>
</dbReference>
<protein>
    <submittedName>
        <fullName evidence="3">Kinase-like domain-containing protein</fullName>
    </submittedName>
</protein>
<dbReference type="Pfam" id="PF07714">
    <property type="entry name" value="PK_Tyr_Ser-Thr"/>
    <property type="match status" value="1"/>
</dbReference>